<dbReference type="PANTHER" id="PTHR36766">
    <property type="entry name" value="PLANT BROAD-SPECTRUM MILDEW RESISTANCE PROTEIN RPW8"/>
    <property type="match status" value="1"/>
</dbReference>
<evidence type="ECO:0000313" key="11">
    <source>
        <dbReference type="EnsemblPlants" id="LPERR10G11480.1"/>
    </source>
</evidence>
<evidence type="ECO:0000259" key="8">
    <source>
        <dbReference type="Pfam" id="PF18052"/>
    </source>
</evidence>
<dbReference type="PANTHER" id="PTHR36766:SF40">
    <property type="entry name" value="DISEASE RESISTANCE PROTEIN RGA3"/>
    <property type="match status" value="1"/>
</dbReference>
<feature type="domain" description="Disease resistance protein winged helix" evidence="9">
    <location>
        <begin position="415"/>
        <end position="485"/>
    </location>
</feature>
<dbReference type="Pfam" id="PF00931">
    <property type="entry name" value="NB-ARC"/>
    <property type="match status" value="1"/>
</dbReference>
<reference evidence="11 12" key="1">
    <citation type="submission" date="2012-08" db="EMBL/GenBank/DDBJ databases">
        <title>Oryza genome evolution.</title>
        <authorList>
            <person name="Wing R.A."/>
        </authorList>
    </citation>
    <scope>NUCLEOTIDE SEQUENCE</scope>
</reference>
<keyword evidence="6" id="KW-0067">ATP-binding</keyword>
<feature type="domain" description="NB-ARC" evidence="7">
    <location>
        <begin position="158"/>
        <end position="328"/>
    </location>
</feature>
<dbReference type="eggNOG" id="KOG4658">
    <property type="taxonomic scope" value="Eukaryota"/>
</dbReference>
<evidence type="ECO:0000256" key="1">
    <source>
        <dbReference type="ARBA" id="ARBA00008894"/>
    </source>
</evidence>
<dbReference type="Gramene" id="LPERR10G11480.1">
    <property type="protein sequence ID" value="LPERR10G11480.1"/>
    <property type="gene ID" value="LPERR10G11480"/>
</dbReference>
<dbReference type="GO" id="GO:0006952">
    <property type="term" value="P:defense response"/>
    <property type="evidence" value="ECO:0007669"/>
    <property type="project" value="UniProtKB-KW"/>
</dbReference>
<evidence type="ECO:0000256" key="3">
    <source>
        <dbReference type="ARBA" id="ARBA00022737"/>
    </source>
</evidence>
<dbReference type="AlphaFoldDB" id="A0A0D9XLB2"/>
<dbReference type="Gene3D" id="3.80.10.10">
    <property type="entry name" value="Ribonuclease Inhibitor"/>
    <property type="match status" value="2"/>
</dbReference>
<keyword evidence="4" id="KW-0547">Nucleotide-binding</keyword>
<dbReference type="Gene3D" id="1.20.5.4130">
    <property type="match status" value="1"/>
</dbReference>
<dbReference type="GO" id="GO:0005524">
    <property type="term" value="F:ATP binding"/>
    <property type="evidence" value="ECO:0007669"/>
    <property type="project" value="UniProtKB-KW"/>
</dbReference>
<keyword evidence="3" id="KW-0677">Repeat</keyword>
<evidence type="ECO:0008006" key="13">
    <source>
        <dbReference type="Google" id="ProtNLM"/>
    </source>
</evidence>
<dbReference type="Pfam" id="PF18052">
    <property type="entry name" value="Rx_N"/>
    <property type="match status" value="1"/>
</dbReference>
<dbReference type="SUPFAM" id="SSF52058">
    <property type="entry name" value="L domain-like"/>
    <property type="match status" value="2"/>
</dbReference>
<reference evidence="11" key="3">
    <citation type="submission" date="2015-04" db="UniProtKB">
        <authorList>
            <consortium name="EnsemblPlants"/>
        </authorList>
    </citation>
    <scope>IDENTIFICATION</scope>
</reference>
<keyword evidence="5" id="KW-0611">Plant defense</keyword>
<evidence type="ECO:0000259" key="9">
    <source>
        <dbReference type="Pfam" id="PF23559"/>
    </source>
</evidence>
<keyword evidence="12" id="KW-1185">Reference proteome</keyword>
<dbReference type="Pfam" id="PF25019">
    <property type="entry name" value="LRR_R13L1-DRL21"/>
    <property type="match status" value="1"/>
</dbReference>
<dbReference type="InterPro" id="IPR027417">
    <property type="entry name" value="P-loop_NTPase"/>
</dbReference>
<dbReference type="SUPFAM" id="SSF52540">
    <property type="entry name" value="P-loop containing nucleoside triphosphate hydrolases"/>
    <property type="match status" value="1"/>
</dbReference>
<keyword evidence="2" id="KW-0433">Leucine-rich repeat</keyword>
<dbReference type="STRING" id="77586.A0A0D9XLB2"/>
<accession>A0A0D9XLB2</accession>
<reference evidence="12" key="2">
    <citation type="submission" date="2013-12" db="EMBL/GenBank/DDBJ databases">
        <authorList>
            <person name="Yu Y."/>
            <person name="Lee S."/>
            <person name="de Baynast K."/>
            <person name="Wissotski M."/>
            <person name="Liu L."/>
            <person name="Talag J."/>
            <person name="Goicoechea J."/>
            <person name="Angelova A."/>
            <person name="Jetty R."/>
            <person name="Kudrna D."/>
            <person name="Golser W."/>
            <person name="Rivera L."/>
            <person name="Zhang J."/>
            <person name="Wing R."/>
        </authorList>
    </citation>
    <scope>NUCLEOTIDE SEQUENCE</scope>
</reference>
<evidence type="ECO:0000256" key="4">
    <source>
        <dbReference type="ARBA" id="ARBA00022741"/>
    </source>
</evidence>
<evidence type="ECO:0000256" key="6">
    <source>
        <dbReference type="ARBA" id="ARBA00022840"/>
    </source>
</evidence>
<dbReference type="InterPro" id="IPR036388">
    <property type="entry name" value="WH-like_DNA-bd_sf"/>
</dbReference>
<feature type="domain" description="Disease resistance N-terminal" evidence="8">
    <location>
        <begin position="9"/>
        <end position="95"/>
    </location>
</feature>
<dbReference type="Gene3D" id="3.40.50.300">
    <property type="entry name" value="P-loop containing nucleotide triphosphate hydrolases"/>
    <property type="match status" value="1"/>
</dbReference>
<sequence length="1143" mass="131219">MADAALSAFLQVLFQGIADFVKNELQLERGLDNDCERLILNVEVLQNFLGEAEKRQLSNSVQLLFGKLKDVGYDAMEVLDEASYESQRHQVIHLASLRNLIRSPVIFRHAMRKKINAISQKIEDIRSNATFLKEFRTHKESTPQQTCLRPTVVYGRKNDQEKIVSMLLQSDLKPDIAVLPIVGEPYIGKTIVTKEVFSNEQISRYFELRLWVHVSHDFNIEKITASIIESIEVIPFHCSNLNTLQLCLEKQLRGRRYLLVLDDYWREKWYDWDKLRLPLLTGAAGSKIIVTTRSMVVAEVLGTIGPYKLPRLPEEDCWLLFRRCALRTDTEEYNSGDSLNNRTVEGGSSKECRGVPFIAASLGHKVRQERDRNKWATIVQNESWKDSDFDRALRLHYAQLESHLKPCFAYTSVIPPKVPFNEEWLIRHWMAQGFIQPNPDKETIEEIGRSYFRYLVERSFFQRAGVDPSGEQHGYILPQMMHDLAFHVSGEDCKCYIMGMRVAFNQQKVQHLTIDLNKLTDQNMFDVISEGKCLRTLIVVGGSENFVLRIPDDIEKRFPRLQTLDLSNSGVTELPESIGQLKHLRLTCMPKHIGLLTDLQTLSRFVISKESTLSIHTHKGGIRELANLNDLHGELLISGLEHINDVEEAAHAHLDSKEFLQKIGLSWSGSNKHDEQIMERLKPPTTIEDLTISGYAGMACPRWLSSPDYEKLITLHLYDFKSCTVVPCVGQLPLLEKLSIKGWDGLVSMNCSKFCGRNTACFRSLKKLHLERLDRLYRWDGDDACKLPVLVELVIKNCCKLEQVTHKFPSLVKITVEKSPNFFGLRNFPSLTHVDVTASGEWIWGSWSTLSSPISITLSKLPTVWLPLGTRWFHSSLQRLDISHCDHLECMPEDWPPCNLSHFSVRHCPQLRKLPNGIRHLRSLEDLEIIGCGQLTYLPDMVGLTSLLRMEISGCGSIQSLPCLPSSMQFLSINKCPQLRMNEGGLDQANIKRIFSVWIDGREVFSSANEPRFDIPSKLQKAKFYTRCQYSKIQSSLVPVEIQDSYFPSMACRMWRLIESWAGIYFQLPGELEFELGDWWLLTQCRFQTSYRKAFDTIFHVGLLASVEGTKHEGIQWKFLHFGTSVWRYRGNVDMEGNSHFQF</sequence>
<evidence type="ECO:0000259" key="7">
    <source>
        <dbReference type="Pfam" id="PF00931"/>
    </source>
</evidence>
<dbReference type="Proteomes" id="UP000032180">
    <property type="component" value="Chromosome 10"/>
</dbReference>
<dbReference type="InterPro" id="IPR032675">
    <property type="entry name" value="LRR_dom_sf"/>
</dbReference>
<evidence type="ECO:0000256" key="5">
    <source>
        <dbReference type="ARBA" id="ARBA00022821"/>
    </source>
</evidence>
<feature type="domain" description="R13L1/DRL21-like LRR repeat region" evidence="10">
    <location>
        <begin position="622"/>
        <end position="742"/>
    </location>
</feature>
<dbReference type="GO" id="GO:0051707">
    <property type="term" value="P:response to other organism"/>
    <property type="evidence" value="ECO:0007669"/>
    <property type="project" value="UniProtKB-ARBA"/>
</dbReference>
<dbReference type="InterPro" id="IPR058922">
    <property type="entry name" value="WHD_DRP"/>
</dbReference>
<dbReference type="HOGENOM" id="CLU_000837_8_8_1"/>
<evidence type="ECO:0000313" key="12">
    <source>
        <dbReference type="Proteomes" id="UP000032180"/>
    </source>
</evidence>
<dbReference type="Pfam" id="PF23559">
    <property type="entry name" value="WHD_DRP"/>
    <property type="match status" value="1"/>
</dbReference>
<dbReference type="InterPro" id="IPR041118">
    <property type="entry name" value="Rx_N"/>
</dbReference>
<dbReference type="GO" id="GO:0043531">
    <property type="term" value="F:ADP binding"/>
    <property type="evidence" value="ECO:0007669"/>
    <property type="project" value="InterPro"/>
</dbReference>
<evidence type="ECO:0000256" key="2">
    <source>
        <dbReference type="ARBA" id="ARBA00022614"/>
    </source>
</evidence>
<dbReference type="InterPro" id="IPR002182">
    <property type="entry name" value="NB-ARC"/>
</dbReference>
<proteinExistence type="inferred from homology"/>
<dbReference type="PRINTS" id="PR00364">
    <property type="entry name" value="DISEASERSIST"/>
</dbReference>
<dbReference type="EnsemblPlants" id="LPERR10G11480.1">
    <property type="protein sequence ID" value="LPERR10G11480.1"/>
    <property type="gene ID" value="LPERR10G11480"/>
</dbReference>
<evidence type="ECO:0000259" key="10">
    <source>
        <dbReference type="Pfam" id="PF25019"/>
    </source>
</evidence>
<dbReference type="InterPro" id="IPR056789">
    <property type="entry name" value="LRR_R13L1-DRL21"/>
</dbReference>
<dbReference type="Gene3D" id="1.10.10.10">
    <property type="entry name" value="Winged helix-like DNA-binding domain superfamily/Winged helix DNA-binding domain"/>
    <property type="match status" value="1"/>
</dbReference>
<protein>
    <recommendedName>
        <fullName evidence="13">NB-ARC domain-containing protein</fullName>
    </recommendedName>
</protein>
<comment type="similarity">
    <text evidence="1">Belongs to the disease resistance NB-LRR family.</text>
</comment>
<organism evidence="11 12">
    <name type="scientific">Leersia perrieri</name>
    <dbReference type="NCBI Taxonomy" id="77586"/>
    <lineage>
        <taxon>Eukaryota</taxon>
        <taxon>Viridiplantae</taxon>
        <taxon>Streptophyta</taxon>
        <taxon>Embryophyta</taxon>
        <taxon>Tracheophyta</taxon>
        <taxon>Spermatophyta</taxon>
        <taxon>Magnoliopsida</taxon>
        <taxon>Liliopsida</taxon>
        <taxon>Poales</taxon>
        <taxon>Poaceae</taxon>
        <taxon>BOP clade</taxon>
        <taxon>Oryzoideae</taxon>
        <taxon>Oryzeae</taxon>
        <taxon>Oryzinae</taxon>
        <taxon>Leersia</taxon>
    </lineage>
</organism>
<name>A0A0D9XLB2_9ORYZ</name>